<dbReference type="Proteomes" id="UP001165083">
    <property type="component" value="Unassembled WGS sequence"/>
</dbReference>
<sequence>MFDDWDITRTWSPFATFEQTMKEFDRISDRVMRRSSFPFKMGSKMLTVPGTVIDNDEFFRDLPIQVKPTHLPKEDSNHQPDNNPKNASKQDTEGKNKAKHPDKSQQGPTFSCYSISTSTSVDNKGQQVMNTHRRYEDSSGRLKAVHERQMEGKTLRKTWNRQNKSDEVRLDSVCSSGTPDEFEAMWDKTPFGRLKKRDAIEQQKKDSPKELKTGDHKDKSVRSKL</sequence>
<comment type="caution">
    <text evidence="2">The sequence shown here is derived from an EMBL/GenBank/DDBJ whole genome shotgun (WGS) entry which is preliminary data.</text>
</comment>
<proteinExistence type="predicted"/>
<feature type="compositionally biased region" description="Basic and acidic residues" evidence="1">
    <location>
        <begin position="133"/>
        <end position="154"/>
    </location>
</feature>
<protein>
    <submittedName>
        <fullName evidence="2">Unnamed protein product</fullName>
    </submittedName>
</protein>
<feature type="compositionally biased region" description="Polar residues" evidence="1">
    <location>
        <begin position="104"/>
        <end position="130"/>
    </location>
</feature>
<name>A0A9W6WSK2_9STRA</name>
<evidence type="ECO:0000313" key="3">
    <source>
        <dbReference type="Proteomes" id="UP001165083"/>
    </source>
</evidence>
<dbReference type="AlphaFoldDB" id="A0A9W6WSK2"/>
<feature type="region of interest" description="Disordered" evidence="1">
    <location>
        <begin position="65"/>
        <end position="225"/>
    </location>
</feature>
<accession>A0A9W6WSK2</accession>
<feature type="compositionally biased region" description="Basic and acidic residues" evidence="1">
    <location>
        <begin position="88"/>
        <end position="103"/>
    </location>
</feature>
<organism evidence="2 3">
    <name type="scientific">Phytophthora lilii</name>
    <dbReference type="NCBI Taxonomy" id="2077276"/>
    <lineage>
        <taxon>Eukaryota</taxon>
        <taxon>Sar</taxon>
        <taxon>Stramenopiles</taxon>
        <taxon>Oomycota</taxon>
        <taxon>Peronosporomycetes</taxon>
        <taxon>Peronosporales</taxon>
        <taxon>Peronosporaceae</taxon>
        <taxon>Phytophthora</taxon>
    </lineage>
</organism>
<dbReference type="EMBL" id="BSXW01000216">
    <property type="protein sequence ID" value="GMF15120.1"/>
    <property type="molecule type" value="Genomic_DNA"/>
</dbReference>
<feature type="compositionally biased region" description="Basic and acidic residues" evidence="1">
    <location>
        <begin position="197"/>
        <end position="225"/>
    </location>
</feature>
<dbReference type="OrthoDB" id="127649at2759"/>
<keyword evidence="3" id="KW-1185">Reference proteome</keyword>
<reference evidence="2" key="1">
    <citation type="submission" date="2023-04" db="EMBL/GenBank/DDBJ databases">
        <title>Phytophthora lilii NBRC 32176.</title>
        <authorList>
            <person name="Ichikawa N."/>
            <person name="Sato H."/>
            <person name="Tonouchi N."/>
        </authorList>
    </citation>
    <scope>NUCLEOTIDE SEQUENCE</scope>
    <source>
        <strain evidence="2">NBRC 32176</strain>
    </source>
</reference>
<evidence type="ECO:0000256" key="1">
    <source>
        <dbReference type="SAM" id="MobiDB-lite"/>
    </source>
</evidence>
<gene>
    <name evidence="2" type="ORF">Plil01_000513100</name>
</gene>
<evidence type="ECO:0000313" key="2">
    <source>
        <dbReference type="EMBL" id="GMF15120.1"/>
    </source>
</evidence>